<dbReference type="RefSeq" id="WP_219871088.1">
    <property type="nucleotide sequence ID" value="NZ_JAHZIJ010000001.1"/>
</dbReference>
<keyword evidence="7" id="KW-1185">Reference proteome</keyword>
<dbReference type="PANTHER" id="PTHR30061">
    <property type="entry name" value="MALTOSE-BINDING PERIPLASMIC PROTEIN"/>
    <property type="match status" value="1"/>
</dbReference>
<feature type="signal peptide" evidence="5">
    <location>
        <begin position="1"/>
        <end position="23"/>
    </location>
</feature>
<dbReference type="InterPro" id="IPR006060">
    <property type="entry name" value="Maltose/Cyclodextrin-bd"/>
</dbReference>
<dbReference type="PANTHER" id="PTHR30061:SF50">
    <property type="entry name" value="MALTOSE_MALTODEXTRIN-BINDING PERIPLASMIC PROTEIN"/>
    <property type="match status" value="1"/>
</dbReference>
<gene>
    <name evidence="6" type="ORF">K0T92_04055</name>
</gene>
<keyword evidence="5" id="KW-0449">Lipoprotein</keyword>
<dbReference type="Proteomes" id="UP000812277">
    <property type="component" value="Unassembled WGS sequence"/>
</dbReference>
<keyword evidence="5" id="KW-0472">Membrane</keyword>
<dbReference type="SUPFAM" id="SSF53850">
    <property type="entry name" value="Periplasmic binding protein-like II"/>
    <property type="match status" value="1"/>
</dbReference>
<evidence type="ECO:0000256" key="5">
    <source>
        <dbReference type="RuleBase" id="RU365005"/>
    </source>
</evidence>
<keyword evidence="4 5" id="KW-0732">Signal</keyword>
<comment type="similarity">
    <text evidence="1 5">Belongs to the bacterial solute-binding protein 1 family.</text>
</comment>
<proteinExistence type="inferred from homology"/>
<dbReference type="PRINTS" id="PR00181">
    <property type="entry name" value="MALTOSEBP"/>
</dbReference>
<dbReference type="InterPro" id="IPR006059">
    <property type="entry name" value="SBP"/>
</dbReference>
<reference evidence="6 7" key="1">
    <citation type="submission" date="2021-07" db="EMBL/GenBank/DDBJ databases">
        <title>Paenibacillus radiodurans sp. nov., isolated from the southeastern edge of Tengger Desert.</title>
        <authorList>
            <person name="Zhang G."/>
        </authorList>
    </citation>
    <scope>NUCLEOTIDE SEQUENCE [LARGE SCALE GENOMIC DNA]</scope>
    <source>
        <strain evidence="6 7">DT7-4</strain>
    </source>
</reference>
<evidence type="ECO:0000256" key="3">
    <source>
        <dbReference type="ARBA" id="ARBA00022597"/>
    </source>
</evidence>
<dbReference type="Pfam" id="PF13416">
    <property type="entry name" value="SBP_bac_8"/>
    <property type="match status" value="1"/>
</dbReference>
<comment type="caution">
    <text evidence="6">The sequence shown here is derived from an EMBL/GenBank/DDBJ whole genome shotgun (WGS) entry which is preliminary data.</text>
</comment>
<evidence type="ECO:0000256" key="2">
    <source>
        <dbReference type="ARBA" id="ARBA00022448"/>
    </source>
</evidence>
<sequence length="427" mass="46027">MRKMTSLILVLSMLLAVVACSNANELNNTASPKGDNAEDGLQLEPGAELLIWASKEDLPFMNAVSKQYTEKHGVPITIQEVGAGDTLNKLTTDGPAQIGADVVIFTHDHLGKAVAAGLVLPNDVWQEDTKSANKDNIIRAVSYGNIMYGYPLSIEAPIMFYNKQLVPDPPVTFEEVVEFAKGYNDPDKAKFALMWEIENFYFNYMFIATNGGYVFGNNGVNFNDIGLNNEGAAEGVAYYGSLKDELLPVRTGDVTYDVKKGQFLSGQLAMNIDGPWLVGELKKKGDMYGAVPIPSINGKPSVSSSGVKSWYVNSYTSYPNAAKSFAHFASSKDAQLLNFQLTGAAPSNSEVMLDEGVQKDEFVSAIAKQFENSYPMPSIQEMSAVWIPMAAAMSDVWNNGADVKQALDQAVGQIKDSISGGSSGGGL</sequence>
<evidence type="ECO:0000256" key="4">
    <source>
        <dbReference type="ARBA" id="ARBA00022729"/>
    </source>
</evidence>
<dbReference type="PROSITE" id="PS51257">
    <property type="entry name" value="PROKAR_LIPOPROTEIN"/>
    <property type="match status" value="1"/>
</dbReference>
<feature type="chain" id="PRO_5044993421" description="Maltodextrin-binding protein" evidence="5">
    <location>
        <begin position="24"/>
        <end position="427"/>
    </location>
</feature>
<keyword evidence="2 5" id="KW-0813">Transport</keyword>
<organism evidence="6 7">
    <name type="scientific">Paenibacillus oenotherae</name>
    <dbReference type="NCBI Taxonomy" id="1435645"/>
    <lineage>
        <taxon>Bacteria</taxon>
        <taxon>Bacillati</taxon>
        <taxon>Bacillota</taxon>
        <taxon>Bacilli</taxon>
        <taxon>Bacillales</taxon>
        <taxon>Paenibacillaceae</taxon>
        <taxon>Paenibacillus</taxon>
    </lineage>
</organism>
<protein>
    <recommendedName>
        <fullName evidence="5">Maltodextrin-binding protein</fullName>
    </recommendedName>
</protein>
<evidence type="ECO:0000313" key="7">
    <source>
        <dbReference type="Proteomes" id="UP000812277"/>
    </source>
</evidence>
<keyword evidence="3 5" id="KW-0762">Sugar transport</keyword>
<dbReference type="CDD" id="cd13586">
    <property type="entry name" value="PBP2_Maltose_binding_like"/>
    <property type="match status" value="1"/>
</dbReference>
<evidence type="ECO:0000256" key="1">
    <source>
        <dbReference type="ARBA" id="ARBA00008520"/>
    </source>
</evidence>
<name>A0ABS7D1T7_9BACL</name>
<dbReference type="Gene3D" id="3.40.190.10">
    <property type="entry name" value="Periplasmic binding protein-like II"/>
    <property type="match status" value="2"/>
</dbReference>
<accession>A0ABS7D1T7</accession>
<comment type="subcellular location">
    <subcellularLocation>
        <location evidence="5">Cell membrane</location>
        <topology evidence="5">Lipid-anchor</topology>
    </subcellularLocation>
</comment>
<keyword evidence="5" id="KW-1003">Cell membrane</keyword>
<dbReference type="EMBL" id="JAHZIJ010000001">
    <property type="protein sequence ID" value="MBW7473905.1"/>
    <property type="molecule type" value="Genomic_DNA"/>
</dbReference>
<evidence type="ECO:0000313" key="6">
    <source>
        <dbReference type="EMBL" id="MBW7473905.1"/>
    </source>
</evidence>